<evidence type="ECO:0008006" key="8">
    <source>
        <dbReference type="Google" id="ProtNLM"/>
    </source>
</evidence>
<dbReference type="GO" id="GO:0005634">
    <property type="term" value="C:nucleus"/>
    <property type="evidence" value="ECO:0007669"/>
    <property type="project" value="UniProtKB-SubCell"/>
</dbReference>
<dbReference type="Gene3D" id="2.40.330.10">
    <property type="entry name" value="DNA-binding pseudobarrel domain"/>
    <property type="match status" value="1"/>
</dbReference>
<sequence>MFIRLPNFGLNIDSASETIELTGQCNTFIVAVSFFSPCKDLKLLRIGKMSRDVEKKDTSFICLNVASVYVCGSLTLPPSFSAKYGDVFLERIYLKLPSSGGFMLEIEMFNTYGVEKKYIERDSLCEKPIFTRRGGGWVKDVNYLDCDFEIDKLEAQFCYNVIKNGTGIYDLVISKNHLKRGLHHEVLSSNACRQMSLNETMAWVEIGYNFLMWKIKLKWKDGKLTFYKGVQQGKSLMKWVKILNDDTTVNGEMEIPRVFVDEFGETLTANVHLVVGDGTEYCVRYCAFNNFLYRMKNMFLKYKVLSWSHWPVVVLSDDRCEGDEEIENSNSMMVVSHAMMGESLSTESSADMNNDVVHEDDAERSTMFSVVLKSSHMDQKGLGVYISRKLEEIYKRWTNGSVITLVHGELSFKVKVHRHKSRCRFGRGWDTFTSKLEVVQGQMLEFAYRGNSTFEVYIVT</sequence>
<reference evidence="6" key="1">
    <citation type="submission" date="2023-02" db="EMBL/GenBank/DDBJ databases">
        <title>Genome of toxic invasive species Heracleum sosnowskyi carries increased number of genes despite the absence of recent whole-genome duplications.</title>
        <authorList>
            <person name="Schelkunov M."/>
            <person name="Shtratnikova V."/>
            <person name="Makarenko M."/>
            <person name="Klepikova A."/>
            <person name="Omelchenko D."/>
            <person name="Novikova G."/>
            <person name="Obukhova E."/>
            <person name="Bogdanov V."/>
            <person name="Penin A."/>
            <person name="Logacheva M."/>
        </authorList>
    </citation>
    <scope>NUCLEOTIDE SEQUENCE</scope>
    <source>
        <strain evidence="6">Hsosn_3</strain>
        <tissue evidence="6">Leaf</tissue>
    </source>
</reference>
<keyword evidence="3" id="KW-0238">DNA-binding</keyword>
<dbReference type="InterPro" id="IPR015300">
    <property type="entry name" value="DNA-bd_pseudobarrel_sf"/>
</dbReference>
<dbReference type="Proteomes" id="UP001237642">
    <property type="component" value="Unassembled WGS sequence"/>
</dbReference>
<comment type="caution">
    <text evidence="6">The sequence shown here is derived from an EMBL/GenBank/DDBJ whole genome shotgun (WGS) entry which is preliminary data.</text>
</comment>
<evidence type="ECO:0000256" key="1">
    <source>
        <dbReference type="ARBA" id="ARBA00004123"/>
    </source>
</evidence>
<keyword evidence="2" id="KW-0805">Transcription regulation</keyword>
<gene>
    <name evidence="6" type="ORF">POM88_020780</name>
</gene>
<keyword evidence="7" id="KW-1185">Reference proteome</keyword>
<dbReference type="GO" id="GO:0003677">
    <property type="term" value="F:DNA binding"/>
    <property type="evidence" value="ECO:0007669"/>
    <property type="project" value="UniProtKB-KW"/>
</dbReference>
<protein>
    <recommendedName>
        <fullName evidence="8">TF-B3 domain-containing protein</fullName>
    </recommendedName>
</protein>
<name>A0AAD8ICH3_9APIA</name>
<organism evidence="6 7">
    <name type="scientific">Heracleum sosnowskyi</name>
    <dbReference type="NCBI Taxonomy" id="360622"/>
    <lineage>
        <taxon>Eukaryota</taxon>
        <taxon>Viridiplantae</taxon>
        <taxon>Streptophyta</taxon>
        <taxon>Embryophyta</taxon>
        <taxon>Tracheophyta</taxon>
        <taxon>Spermatophyta</taxon>
        <taxon>Magnoliopsida</taxon>
        <taxon>eudicotyledons</taxon>
        <taxon>Gunneridae</taxon>
        <taxon>Pentapetalae</taxon>
        <taxon>asterids</taxon>
        <taxon>campanulids</taxon>
        <taxon>Apiales</taxon>
        <taxon>Apiaceae</taxon>
        <taxon>Apioideae</taxon>
        <taxon>apioid superclade</taxon>
        <taxon>Tordylieae</taxon>
        <taxon>Tordyliinae</taxon>
        <taxon>Heracleum</taxon>
    </lineage>
</organism>
<proteinExistence type="predicted"/>
<accession>A0AAD8ICH3</accession>
<reference evidence="6" key="2">
    <citation type="submission" date="2023-05" db="EMBL/GenBank/DDBJ databases">
        <authorList>
            <person name="Schelkunov M.I."/>
        </authorList>
    </citation>
    <scope>NUCLEOTIDE SEQUENCE</scope>
    <source>
        <strain evidence="6">Hsosn_3</strain>
        <tissue evidence="6">Leaf</tissue>
    </source>
</reference>
<dbReference type="AlphaFoldDB" id="A0AAD8ICH3"/>
<dbReference type="EMBL" id="JAUIZM010000005">
    <property type="protein sequence ID" value="KAK1383045.1"/>
    <property type="molecule type" value="Genomic_DNA"/>
</dbReference>
<evidence type="ECO:0000313" key="6">
    <source>
        <dbReference type="EMBL" id="KAK1383045.1"/>
    </source>
</evidence>
<dbReference type="SUPFAM" id="SSF101936">
    <property type="entry name" value="DNA-binding pseudobarrel domain"/>
    <property type="match status" value="1"/>
</dbReference>
<keyword evidence="5" id="KW-0539">Nucleus</keyword>
<evidence type="ECO:0000256" key="4">
    <source>
        <dbReference type="ARBA" id="ARBA00023163"/>
    </source>
</evidence>
<evidence type="ECO:0000256" key="5">
    <source>
        <dbReference type="ARBA" id="ARBA00023242"/>
    </source>
</evidence>
<evidence type="ECO:0000256" key="3">
    <source>
        <dbReference type="ARBA" id="ARBA00023125"/>
    </source>
</evidence>
<keyword evidence="4" id="KW-0804">Transcription</keyword>
<evidence type="ECO:0000256" key="2">
    <source>
        <dbReference type="ARBA" id="ARBA00023015"/>
    </source>
</evidence>
<evidence type="ECO:0000313" key="7">
    <source>
        <dbReference type="Proteomes" id="UP001237642"/>
    </source>
</evidence>
<comment type="subcellular location">
    <subcellularLocation>
        <location evidence="1">Nucleus</location>
    </subcellularLocation>
</comment>